<dbReference type="SUPFAM" id="SSF49562">
    <property type="entry name" value="C2 domain (Calcium/lipid-binding domain, CaLB)"/>
    <property type="match status" value="1"/>
</dbReference>
<dbReference type="GO" id="GO:0005544">
    <property type="term" value="F:calcium-dependent phospholipid binding"/>
    <property type="evidence" value="ECO:0007669"/>
    <property type="project" value="InterPro"/>
</dbReference>
<dbReference type="PANTHER" id="PTHR10857:SF106">
    <property type="entry name" value="C2 DOMAIN-CONTAINING PROTEIN"/>
    <property type="match status" value="1"/>
</dbReference>
<keyword evidence="3" id="KW-1185">Reference proteome</keyword>
<proteinExistence type="predicted"/>
<evidence type="ECO:0000313" key="3">
    <source>
        <dbReference type="Proteomes" id="UP000271162"/>
    </source>
</evidence>
<accession>A0A0N4YPR4</accession>
<sequence>MTPHCLVPTEQKVRPFRVKCFDHDWAGSHDLIGGCEVSLSQLLDSSVKSLQLINDKKRTKKGEEYRNSGTLEFNNVQLLRRYTFLDYIYGGMEIDFTVAIDFTNSNGPMHKSSSLHYINPSQSNQYELTIRSILDICKYYNSRKMFDAFGFGAILTAQNTAPPLFALNFDSDPSVKGVSGVMEAYRLALSRVKFHGPTNISPVIKVVAKKVTKLAAADCDRYHVLLIITDGAITDMAATKSAIIAASLLPLSIIIVGVGKEEFETMAELRPEEGKLTHGGRTVQRDIVQVLFLPLRKILDRGSVSGDSERAMALLAKEVLADIPNQITSYMRRRKIFPRSNNIPMTEVEAAPPPSPPNAVPNAAYCDIPPSVTPPGHLPAVFPTMPQASSTQDLASQVPSTALVAYQPPMSMQYAYPFGTVLPQAPLIPAASIPAASCQPFGGYPAVFPQDLQHRMSVPSLPYVVPSTLVHQRSFQEPTPPPSTGPPNDWKVMQLSLDKLQL</sequence>
<dbReference type="InterPro" id="IPR010734">
    <property type="entry name" value="Copine_C"/>
</dbReference>
<dbReference type="PANTHER" id="PTHR10857">
    <property type="entry name" value="COPINE"/>
    <property type="match status" value="1"/>
</dbReference>
<evidence type="ECO:0000259" key="1">
    <source>
        <dbReference type="SMART" id="SM00327"/>
    </source>
</evidence>
<gene>
    <name evidence="2" type="ORF">NBR_LOCUS19236</name>
</gene>
<reference evidence="4" key="1">
    <citation type="submission" date="2017-02" db="UniProtKB">
        <authorList>
            <consortium name="WormBaseParasite"/>
        </authorList>
    </citation>
    <scope>IDENTIFICATION</scope>
</reference>
<dbReference type="InterPro" id="IPR035892">
    <property type="entry name" value="C2_domain_sf"/>
</dbReference>
<reference evidence="2 3" key="2">
    <citation type="submission" date="2018-11" db="EMBL/GenBank/DDBJ databases">
        <authorList>
            <consortium name="Pathogen Informatics"/>
        </authorList>
    </citation>
    <scope>NUCLEOTIDE SEQUENCE [LARGE SCALE GENOMIC DNA]</scope>
</reference>
<dbReference type="Pfam" id="PF07002">
    <property type="entry name" value="Copine"/>
    <property type="match status" value="1"/>
</dbReference>
<dbReference type="GO" id="GO:0071277">
    <property type="term" value="P:cellular response to calcium ion"/>
    <property type="evidence" value="ECO:0007669"/>
    <property type="project" value="TreeGrafter"/>
</dbReference>
<evidence type="ECO:0000313" key="2">
    <source>
        <dbReference type="EMBL" id="VDL82965.1"/>
    </source>
</evidence>
<feature type="domain" description="VWFA" evidence="1">
    <location>
        <begin position="93"/>
        <end position="292"/>
    </location>
</feature>
<dbReference type="SMART" id="SM00327">
    <property type="entry name" value="VWA"/>
    <property type="match status" value="1"/>
</dbReference>
<dbReference type="WBParaSite" id="NBR_0001923501-mRNA-1">
    <property type="protein sequence ID" value="NBR_0001923501-mRNA-1"/>
    <property type="gene ID" value="NBR_0001923501"/>
</dbReference>
<dbReference type="GO" id="GO:0005886">
    <property type="term" value="C:plasma membrane"/>
    <property type="evidence" value="ECO:0007669"/>
    <property type="project" value="TreeGrafter"/>
</dbReference>
<dbReference type="Gene3D" id="2.60.40.150">
    <property type="entry name" value="C2 domain"/>
    <property type="match status" value="1"/>
</dbReference>
<organism evidence="4">
    <name type="scientific">Nippostrongylus brasiliensis</name>
    <name type="common">Rat hookworm</name>
    <dbReference type="NCBI Taxonomy" id="27835"/>
    <lineage>
        <taxon>Eukaryota</taxon>
        <taxon>Metazoa</taxon>
        <taxon>Ecdysozoa</taxon>
        <taxon>Nematoda</taxon>
        <taxon>Chromadorea</taxon>
        <taxon>Rhabditida</taxon>
        <taxon>Rhabditina</taxon>
        <taxon>Rhabditomorpha</taxon>
        <taxon>Strongyloidea</taxon>
        <taxon>Heligmosomidae</taxon>
        <taxon>Nippostrongylus</taxon>
    </lineage>
</organism>
<dbReference type="SUPFAM" id="SSF53300">
    <property type="entry name" value="vWA-like"/>
    <property type="match status" value="1"/>
</dbReference>
<protein>
    <submittedName>
        <fullName evidence="4">VWFA domain-containing protein</fullName>
    </submittedName>
</protein>
<name>A0A0N4YPR4_NIPBR</name>
<dbReference type="Proteomes" id="UP000271162">
    <property type="component" value="Unassembled WGS sequence"/>
</dbReference>
<dbReference type="InterPro" id="IPR036465">
    <property type="entry name" value="vWFA_dom_sf"/>
</dbReference>
<dbReference type="AlphaFoldDB" id="A0A0N4YPR4"/>
<dbReference type="InterPro" id="IPR045052">
    <property type="entry name" value="Copine"/>
</dbReference>
<dbReference type="InterPro" id="IPR002035">
    <property type="entry name" value="VWF_A"/>
</dbReference>
<dbReference type="STRING" id="27835.A0A0N4YPR4"/>
<evidence type="ECO:0000313" key="4">
    <source>
        <dbReference type="WBParaSite" id="NBR_0001923501-mRNA-1"/>
    </source>
</evidence>
<dbReference type="EMBL" id="UYSL01024002">
    <property type="protein sequence ID" value="VDL82965.1"/>
    <property type="molecule type" value="Genomic_DNA"/>
</dbReference>